<dbReference type="RefSeq" id="WP_104206496.1">
    <property type="nucleotide sequence ID" value="NZ_PHHC01000078.1"/>
</dbReference>
<gene>
    <name evidence="1" type="ORF">HCUR_00380</name>
</gene>
<dbReference type="OrthoDB" id="8477980at2"/>
<comment type="caution">
    <text evidence="1">The sequence shown here is derived from an EMBL/GenBank/DDBJ whole genome shotgun (WGS) entry which is preliminary data.</text>
</comment>
<dbReference type="AlphaFoldDB" id="A0A2S5RA33"/>
<evidence type="ECO:0008006" key="3">
    <source>
        <dbReference type="Google" id="ProtNLM"/>
    </source>
</evidence>
<organism evidence="1 2">
    <name type="scientific">Holospora curviuscula</name>
    <dbReference type="NCBI Taxonomy" id="1082868"/>
    <lineage>
        <taxon>Bacteria</taxon>
        <taxon>Pseudomonadati</taxon>
        <taxon>Pseudomonadota</taxon>
        <taxon>Alphaproteobacteria</taxon>
        <taxon>Holosporales</taxon>
        <taxon>Holosporaceae</taxon>
        <taxon>Holospora</taxon>
    </lineage>
</organism>
<dbReference type="Proteomes" id="UP000239425">
    <property type="component" value="Unassembled WGS sequence"/>
</dbReference>
<evidence type="ECO:0000313" key="1">
    <source>
        <dbReference type="EMBL" id="PPE04189.1"/>
    </source>
</evidence>
<sequence length="331" mass="38860">MKIALHEFFPAFKEKMYRAFLLYGNKPDLIENILNEVKDLDVRFIRTQDAEFWDHYVTLCSPTLFNVGRTVIVIEEVSEGKFSAYQSILNTLPETIHLIFTSSQFRKHTVWVQNFQKSSVWGLVPSYEVSLDQSIIILKRCLAAHDVSLSGNHIKIVAQWIQEGDWVSTAKTIHLLCQTNNNHPLQQEDLEGVFHYLVLNSEEIFLPLLHTPDMSIITTLRYNDQKLKWVRAWQKLAWQCWQLKVLLEQYTKTHKEPKGSARAQHITTLATQLDPPIFFKHLPFILQNIDTWSLGFLEQRMNALYDLEINIKKETFRDNDNISVFRMMYTD</sequence>
<evidence type="ECO:0000313" key="2">
    <source>
        <dbReference type="Proteomes" id="UP000239425"/>
    </source>
</evidence>
<reference evidence="1 2" key="1">
    <citation type="submission" date="2017-11" db="EMBL/GenBank/DDBJ databases">
        <title>Comparative genomic analysis of Holospora spp., intranuclear symbionts of paramecia.</title>
        <authorList>
            <person name="Garushyants S.K."/>
            <person name="Beliavskaya A."/>
            <person name="Malko D.B."/>
            <person name="Logacheva M.D."/>
            <person name="Rautian M.S."/>
            <person name="Gelfand M.S."/>
        </authorList>
    </citation>
    <scope>NUCLEOTIDE SEQUENCE [LARGE SCALE GENOMIC DNA]</scope>
    <source>
        <strain evidence="2">02AZ16</strain>
    </source>
</reference>
<protein>
    <recommendedName>
        <fullName evidence="3">DNA polymerase III subunit delta</fullName>
    </recommendedName>
</protein>
<dbReference type="InterPro" id="IPR027417">
    <property type="entry name" value="P-loop_NTPase"/>
</dbReference>
<dbReference type="EMBL" id="PHHC01000078">
    <property type="protein sequence ID" value="PPE04189.1"/>
    <property type="molecule type" value="Genomic_DNA"/>
</dbReference>
<name>A0A2S5RA33_9PROT</name>
<keyword evidence="2" id="KW-1185">Reference proteome</keyword>
<accession>A0A2S5RA33</accession>
<dbReference type="SUPFAM" id="SSF52540">
    <property type="entry name" value="P-loop containing nucleoside triphosphate hydrolases"/>
    <property type="match status" value="1"/>
</dbReference>
<proteinExistence type="predicted"/>